<evidence type="ECO:0000256" key="3">
    <source>
        <dbReference type="ARBA" id="ARBA00022475"/>
    </source>
</evidence>
<keyword evidence="7" id="KW-0448">Lipopolysaccharide biosynthesis</keyword>
<dbReference type="Pfam" id="PF01075">
    <property type="entry name" value="Glyco_transf_9"/>
    <property type="match status" value="1"/>
</dbReference>
<dbReference type="InterPro" id="IPR051199">
    <property type="entry name" value="LPS_LOS_Heptosyltrfase"/>
</dbReference>
<evidence type="ECO:0000256" key="7">
    <source>
        <dbReference type="ARBA" id="ARBA00022985"/>
    </source>
</evidence>
<dbReference type="GO" id="GO:0009244">
    <property type="term" value="P:lipopolysaccharide core region biosynthetic process"/>
    <property type="evidence" value="ECO:0007669"/>
    <property type="project" value="InterPro"/>
</dbReference>
<dbReference type="PANTHER" id="PTHR30160">
    <property type="entry name" value="TETRAACYLDISACCHARIDE 4'-KINASE-RELATED"/>
    <property type="match status" value="1"/>
</dbReference>
<evidence type="ECO:0000256" key="4">
    <source>
        <dbReference type="ARBA" id="ARBA00022519"/>
    </source>
</evidence>
<name>A0AAT9G4T9_9ENTR</name>
<dbReference type="NCBIfam" id="TIGR02193">
    <property type="entry name" value="heptsyl_trn_I"/>
    <property type="match status" value="1"/>
</dbReference>
<dbReference type="EC" id="2.4.99.23" evidence="10"/>
<reference evidence="14" key="2">
    <citation type="submission" date="2023-10" db="EMBL/GenBank/DDBJ databases">
        <authorList>
            <person name="Koga R."/>
            <person name="Fukatsu T."/>
        </authorList>
    </citation>
    <scope>NUCLEOTIDE SEQUENCE</scope>
    <source>
        <strain evidence="14">Kw-01</strain>
    </source>
</reference>
<evidence type="ECO:0000256" key="5">
    <source>
        <dbReference type="ARBA" id="ARBA00022676"/>
    </source>
</evidence>
<evidence type="ECO:0000256" key="8">
    <source>
        <dbReference type="ARBA" id="ARBA00023136"/>
    </source>
</evidence>
<keyword evidence="4" id="KW-0997">Cell inner membrane</keyword>
<dbReference type="AlphaFoldDB" id="A0AAT9G4T9"/>
<dbReference type="InterPro" id="IPR002201">
    <property type="entry name" value="Glyco_trans_9"/>
</dbReference>
<dbReference type="GO" id="GO:0005829">
    <property type="term" value="C:cytosol"/>
    <property type="evidence" value="ECO:0007669"/>
    <property type="project" value="TreeGrafter"/>
</dbReference>
<dbReference type="SUPFAM" id="SSF53756">
    <property type="entry name" value="UDP-Glycosyltransferase/glycogen phosphorylase"/>
    <property type="match status" value="1"/>
</dbReference>
<dbReference type="EMBL" id="AP028961">
    <property type="protein sequence ID" value="BET44761.1"/>
    <property type="molecule type" value="Genomic_DNA"/>
</dbReference>
<comment type="similarity">
    <text evidence="9">Belongs to the glycosyltransferase 9 family.</text>
</comment>
<keyword evidence="6" id="KW-0808">Transferase</keyword>
<dbReference type="InterPro" id="IPR011908">
    <property type="entry name" value="LipoPS_heptosylTferase-I"/>
</dbReference>
<proteinExistence type="inferred from homology"/>
<gene>
    <name evidence="14" type="primary">rfaC</name>
    <name evidence="14" type="ORF">ACHINZ_4330</name>
</gene>
<dbReference type="PANTHER" id="PTHR30160:SF19">
    <property type="entry name" value="LIPOPOLYSACCHARIDE HEPTOSYLTRANSFERASE 1"/>
    <property type="match status" value="1"/>
</dbReference>
<sequence length="322" mass="37901">MKILIVKTSSMGDIIHTLPAISDAALKYKCIQFDWIVEEDFIEIPAWHQSVKQVFSIAMRRWRKQLFKSSVKKEIINFRQQIQKNKYDIIIDVQGLLKSALLLFYCKYDISHGYNWSSARESLASLFYDKTYYIDKYQHAIERIRKLFASILNYTYIENKINYGINQYFSSLRRVDNNEKYIIFLHSSSRYDKCWPEYHWRMLIKLIEEKNLIIKLPWNTDLEFLQAKRISSGFKNVKILPKMSLEHIAKEILFSQAVVSIDTGLSHLTAAFNKHHIALYGPSNPNLIGIFGENQEICISPNGKMESIKPIDVYQKLILKIR</sequence>
<protein>
    <recommendedName>
        <fullName evidence="11">Lipopolysaccharide heptosyltransferase 1</fullName>
        <ecNumber evidence="10">2.4.99.23</ecNumber>
    </recommendedName>
    <alternativeName>
        <fullName evidence="12">ADP-heptose:lipopolysaccharide heptosyltransferase I</fullName>
    </alternativeName>
</protein>
<dbReference type="GO" id="GO:0005886">
    <property type="term" value="C:plasma membrane"/>
    <property type="evidence" value="ECO:0007669"/>
    <property type="project" value="UniProtKB-SubCell"/>
</dbReference>
<accession>A0AAT9G4T9</accession>
<dbReference type="GO" id="GO:0008713">
    <property type="term" value="F:ADP-heptose-lipopolysaccharide heptosyltransferase activity"/>
    <property type="evidence" value="ECO:0007669"/>
    <property type="project" value="TreeGrafter"/>
</dbReference>
<keyword evidence="5" id="KW-0328">Glycosyltransferase</keyword>
<comment type="catalytic activity">
    <reaction evidence="13">
        <text>an alpha-Kdo-(2-&gt;4)-alpha-Kdo-(2-&gt;6)-lipid A + ADP-L-glycero-beta-D-manno-heptose = an L-alpha-D-Hep-(1-&gt;5)-[alpha-Kdo-(2-&gt;4)]-alpha-Kdo-(2-&gt;6)-lipid A + ADP + H(+)</text>
        <dbReference type="Rhea" id="RHEA:74067"/>
        <dbReference type="ChEBI" id="CHEBI:15378"/>
        <dbReference type="ChEBI" id="CHEBI:61506"/>
        <dbReference type="ChEBI" id="CHEBI:176431"/>
        <dbReference type="ChEBI" id="CHEBI:193068"/>
        <dbReference type="ChEBI" id="CHEBI:456216"/>
        <dbReference type="EC" id="2.4.99.23"/>
    </reaction>
</comment>
<comment type="pathway">
    <text evidence="2">Bacterial outer membrane biogenesis; LPS core biosynthesis.</text>
</comment>
<keyword evidence="8" id="KW-0472">Membrane</keyword>
<dbReference type="Gene3D" id="3.40.50.2000">
    <property type="entry name" value="Glycogen Phosphorylase B"/>
    <property type="match status" value="2"/>
</dbReference>
<organism evidence="14">
    <name type="scientific">Candidatus Aschnera chinzeii</name>
    <dbReference type="NCBI Taxonomy" id="1485666"/>
    <lineage>
        <taxon>Bacteria</taxon>
        <taxon>Pseudomonadati</taxon>
        <taxon>Pseudomonadota</taxon>
        <taxon>Gammaproteobacteria</taxon>
        <taxon>Enterobacterales</taxon>
        <taxon>Enterobacteriaceae</taxon>
        <taxon>Candidatus Aschnera</taxon>
    </lineage>
</organism>
<reference evidence="14" key="1">
    <citation type="journal article" date="2023" name="Front. Microbiol.">
        <title>Genome analysis of Candidatus Aschnera chinzeii, the bacterial endosymbiont of the blood-sucking bat fly Penicillidia jenynsii (Insecta: Diptera: Nycteribiidae).</title>
        <authorList>
            <person name="Koga R."/>
            <person name="Moriyama M."/>
            <person name="Nozaki T."/>
            <person name="Fukatsu T."/>
        </authorList>
    </citation>
    <scope>NUCLEOTIDE SEQUENCE</scope>
    <source>
        <strain evidence="14">Kw-01</strain>
    </source>
</reference>
<evidence type="ECO:0000256" key="9">
    <source>
        <dbReference type="ARBA" id="ARBA00043995"/>
    </source>
</evidence>
<evidence type="ECO:0000256" key="12">
    <source>
        <dbReference type="ARBA" id="ARBA00044330"/>
    </source>
</evidence>
<comment type="subcellular location">
    <subcellularLocation>
        <location evidence="1">Cell inner membrane</location>
        <topology evidence="1">Peripheral membrane protein</topology>
        <orientation evidence="1">Cytoplasmic side</orientation>
    </subcellularLocation>
</comment>
<keyword evidence="3" id="KW-1003">Cell membrane</keyword>
<evidence type="ECO:0000256" key="10">
    <source>
        <dbReference type="ARBA" id="ARBA00044041"/>
    </source>
</evidence>
<evidence type="ECO:0000256" key="1">
    <source>
        <dbReference type="ARBA" id="ARBA00004515"/>
    </source>
</evidence>
<evidence type="ECO:0000256" key="11">
    <source>
        <dbReference type="ARBA" id="ARBA00044190"/>
    </source>
</evidence>
<evidence type="ECO:0000313" key="14">
    <source>
        <dbReference type="EMBL" id="BET44761.1"/>
    </source>
</evidence>
<evidence type="ECO:0000256" key="13">
    <source>
        <dbReference type="ARBA" id="ARBA00049201"/>
    </source>
</evidence>
<evidence type="ECO:0000256" key="6">
    <source>
        <dbReference type="ARBA" id="ARBA00022679"/>
    </source>
</evidence>
<evidence type="ECO:0000256" key="2">
    <source>
        <dbReference type="ARBA" id="ARBA00004713"/>
    </source>
</evidence>
<dbReference type="CDD" id="cd03789">
    <property type="entry name" value="GT9_LPS_heptosyltransferase"/>
    <property type="match status" value="1"/>
</dbReference>